<gene>
    <name evidence="2" type="ORF">SKAU_G00079730</name>
</gene>
<sequence>MTPAAILQNFLSCATSNLAPAPPGRQHQGSTDQTPYTEHTPSSCGSGPQPHVNHKHHCTKGRRTNGNTIRPNARLKTWDEAPLERVPQTVPVGDIEHSAKVPAWGLNAEGSIPLHKFFVSLCLPASIVQTRNGRTPTIAPEAALVCGKLQSLRRRAIISTNDQLRPLGDTAGCSRPLLSLGTPSAEGTEKTGAAEGTRGPVERAAGGPRCLEERANNYQRSPCDARAHEAAGWTTLPIVLRGVNGGPASSGTRAGFSQEVDSAPLCAVILGSLPLVRAGMPHPGNKLSETAAKCQARRHGNGDGGADSHMTVIYPNTEQTATATPMLKDKAF</sequence>
<reference evidence="2" key="1">
    <citation type="journal article" date="2023" name="Science">
        <title>Genome structures resolve the early diversification of teleost fishes.</title>
        <authorList>
            <person name="Parey E."/>
            <person name="Louis A."/>
            <person name="Montfort J."/>
            <person name="Bouchez O."/>
            <person name="Roques C."/>
            <person name="Iampietro C."/>
            <person name="Lluch J."/>
            <person name="Castinel A."/>
            <person name="Donnadieu C."/>
            <person name="Desvignes T."/>
            <person name="Floi Bucao C."/>
            <person name="Jouanno E."/>
            <person name="Wen M."/>
            <person name="Mejri S."/>
            <person name="Dirks R."/>
            <person name="Jansen H."/>
            <person name="Henkel C."/>
            <person name="Chen W.J."/>
            <person name="Zahm M."/>
            <person name="Cabau C."/>
            <person name="Klopp C."/>
            <person name="Thompson A.W."/>
            <person name="Robinson-Rechavi M."/>
            <person name="Braasch I."/>
            <person name="Lecointre G."/>
            <person name="Bobe J."/>
            <person name="Postlethwait J.H."/>
            <person name="Berthelot C."/>
            <person name="Roest Crollius H."/>
            <person name="Guiguen Y."/>
        </authorList>
    </citation>
    <scope>NUCLEOTIDE SEQUENCE</scope>
    <source>
        <strain evidence="2">WJC10195</strain>
    </source>
</reference>
<keyword evidence="3" id="KW-1185">Reference proteome</keyword>
<dbReference type="Proteomes" id="UP001152622">
    <property type="component" value="Chromosome 3"/>
</dbReference>
<evidence type="ECO:0000313" key="3">
    <source>
        <dbReference type="Proteomes" id="UP001152622"/>
    </source>
</evidence>
<feature type="compositionally biased region" description="Polar residues" evidence="1">
    <location>
        <begin position="27"/>
        <end position="46"/>
    </location>
</feature>
<dbReference type="EMBL" id="JAINUF010000003">
    <property type="protein sequence ID" value="KAJ8367945.1"/>
    <property type="molecule type" value="Genomic_DNA"/>
</dbReference>
<evidence type="ECO:0000313" key="2">
    <source>
        <dbReference type="EMBL" id="KAJ8367945.1"/>
    </source>
</evidence>
<name>A0A9Q1FVE6_SYNKA</name>
<feature type="region of interest" description="Disordered" evidence="1">
    <location>
        <begin position="179"/>
        <end position="205"/>
    </location>
</feature>
<feature type="region of interest" description="Disordered" evidence="1">
    <location>
        <begin position="17"/>
        <end position="70"/>
    </location>
</feature>
<comment type="caution">
    <text evidence="2">The sequence shown here is derived from an EMBL/GenBank/DDBJ whole genome shotgun (WGS) entry which is preliminary data.</text>
</comment>
<protein>
    <submittedName>
        <fullName evidence="2">Uncharacterized protein</fullName>
    </submittedName>
</protein>
<accession>A0A9Q1FVE6</accession>
<evidence type="ECO:0000256" key="1">
    <source>
        <dbReference type="SAM" id="MobiDB-lite"/>
    </source>
</evidence>
<organism evidence="2 3">
    <name type="scientific">Synaphobranchus kaupii</name>
    <name type="common">Kaup's arrowtooth eel</name>
    <dbReference type="NCBI Taxonomy" id="118154"/>
    <lineage>
        <taxon>Eukaryota</taxon>
        <taxon>Metazoa</taxon>
        <taxon>Chordata</taxon>
        <taxon>Craniata</taxon>
        <taxon>Vertebrata</taxon>
        <taxon>Euteleostomi</taxon>
        <taxon>Actinopterygii</taxon>
        <taxon>Neopterygii</taxon>
        <taxon>Teleostei</taxon>
        <taxon>Anguilliformes</taxon>
        <taxon>Synaphobranchidae</taxon>
        <taxon>Synaphobranchus</taxon>
    </lineage>
</organism>
<dbReference type="AlphaFoldDB" id="A0A9Q1FVE6"/>
<feature type="compositionally biased region" description="Basic residues" evidence="1">
    <location>
        <begin position="52"/>
        <end position="63"/>
    </location>
</feature>
<proteinExistence type="predicted"/>